<feature type="chain" id="PRO_5035161047" evidence="1">
    <location>
        <begin position="18"/>
        <end position="102"/>
    </location>
</feature>
<feature type="signal peptide" evidence="1">
    <location>
        <begin position="1"/>
        <end position="17"/>
    </location>
</feature>
<protein>
    <submittedName>
        <fullName evidence="2">Uncharacterized protein</fullName>
    </submittedName>
</protein>
<gene>
    <name evidence="2" type="ORF">PHET_08502</name>
</gene>
<evidence type="ECO:0000313" key="2">
    <source>
        <dbReference type="EMBL" id="KAF5398530.1"/>
    </source>
</evidence>
<dbReference type="AlphaFoldDB" id="A0A8J4WPI0"/>
<dbReference type="EMBL" id="LUCH01004913">
    <property type="protein sequence ID" value="KAF5398530.1"/>
    <property type="molecule type" value="Genomic_DNA"/>
</dbReference>
<name>A0A8J4WPI0_9TREM</name>
<proteinExistence type="predicted"/>
<dbReference type="OrthoDB" id="10317214at2759"/>
<organism evidence="2 3">
    <name type="scientific">Paragonimus heterotremus</name>
    <dbReference type="NCBI Taxonomy" id="100268"/>
    <lineage>
        <taxon>Eukaryota</taxon>
        <taxon>Metazoa</taxon>
        <taxon>Spiralia</taxon>
        <taxon>Lophotrochozoa</taxon>
        <taxon>Platyhelminthes</taxon>
        <taxon>Trematoda</taxon>
        <taxon>Digenea</taxon>
        <taxon>Plagiorchiida</taxon>
        <taxon>Troglotremata</taxon>
        <taxon>Troglotrematidae</taxon>
        <taxon>Paragonimus</taxon>
    </lineage>
</organism>
<comment type="caution">
    <text evidence="2">The sequence shown here is derived from an EMBL/GenBank/DDBJ whole genome shotgun (WGS) entry which is preliminary data.</text>
</comment>
<evidence type="ECO:0000313" key="3">
    <source>
        <dbReference type="Proteomes" id="UP000748531"/>
    </source>
</evidence>
<sequence>MQIIALFIVVSTRLLVGTTTNCGLMLETASGDLLHAFYLKNCGASSTTLSDSGIEQAVSECNACSGCPQWMRSKVEAFKKEFATCPGLRKFEEILANLECYE</sequence>
<reference evidence="2" key="1">
    <citation type="submission" date="2019-05" db="EMBL/GenBank/DDBJ databases">
        <title>Annotation for the trematode Paragonimus heterotremus.</title>
        <authorList>
            <person name="Choi Y.-J."/>
        </authorList>
    </citation>
    <scope>NUCLEOTIDE SEQUENCE</scope>
    <source>
        <strain evidence="2">LC</strain>
    </source>
</reference>
<accession>A0A8J4WPI0</accession>
<keyword evidence="3" id="KW-1185">Reference proteome</keyword>
<dbReference type="Proteomes" id="UP000748531">
    <property type="component" value="Unassembled WGS sequence"/>
</dbReference>
<evidence type="ECO:0000256" key="1">
    <source>
        <dbReference type="SAM" id="SignalP"/>
    </source>
</evidence>
<keyword evidence="1" id="KW-0732">Signal</keyword>